<dbReference type="CDD" id="cd00515">
    <property type="entry name" value="HAM1"/>
    <property type="match status" value="1"/>
</dbReference>
<feature type="binding site" evidence="10">
    <location>
        <begin position="185"/>
        <end position="186"/>
    </location>
    <ligand>
        <name>substrate</name>
    </ligand>
</feature>
<comment type="catalytic activity">
    <reaction evidence="10">
        <text>ITP + H2O = IMP + diphosphate + H(+)</text>
        <dbReference type="Rhea" id="RHEA:29399"/>
        <dbReference type="ChEBI" id="CHEBI:15377"/>
        <dbReference type="ChEBI" id="CHEBI:15378"/>
        <dbReference type="ChEBI" id="CHEBI:33019"/>
        <dbReference type="ChEBI" id="CHEBI:58053"/>
        <dbReference type="ChEBI" id="CHEBI:61402"/>
        <dbReference type="EC" id="3.6.1.66"/>
    </reaction>
</comment>
<comment type="catalytic activity">
    <reaction evidence="9 10">
        <text>XTP + H2O = XMP + diphosphate + H(+)</text>
        <dbReference type="Rhea" id="RHEA:28610"/>
        <dbReference type="ChEBI" id="CHEBI:15377"/>
        <dbReference type="ChEBI" id="CHEBI:15378"/>
        <dbReference type="ChEBI" id="CHEBI:33019"/>
        <dbReference type="ChEBI" id="CHEBI:57464"/>
        <dbReference type="ChEBI" id="CHEBI:61314"/>
        <dbReference type="EC" id="3.6.1.66"/>
    </reaction>
</comment>
<proteinExistence type="inferred from homology"/>
<comment type="catalytic activity">
    <reaction evidence="8 10">
        <text>dITP + H2O = dIMP + diphosphate + H(+)</text>
        <dbReference type="Rhea" id="RHEA:28342"/>
        <dbReference type="ChEBI" id="CHEBI:15377"/>
        <dbReference type="ChEBI" id="CHEBI:15378"/>
        <dbReference type="ChEBI" id="CHEBI:33019"/>
        <dbReference type="ChEBI" id="CHEBI:61194"/>
        <dbReference type="ChEBI" id="CHEBI:61382"/>
        <dbReference type="EC" id="3.6.1.66"/>
    </reaction>
</comment>
<evidence type="ECO:0000313" key="12">
    <source>
        <dbReference type="EMBL" id="SJM96223.1"/>
    </source>
</evidence>
<evidence type="ECO:0000256" key="7">
    <source>
        <dbReference type="ARBA" id="ARBA00023080"/>
    </source>
</evidence>
<evidence type="ECO:0000256" key="9">
    <source>
        <dbReference type="ARBA" id="ARBA00052017"/>
    </source>
</evidence>
<dbReference type="HAMAP" id="MF_01405">
    <property type="entry name" value="Non_canon_purine_NTPase"/>
    <property type="match status" value="1"/>
</dbReference>
<comment type="subunit">
    <text evidence="2 10">Homodimer.</text>
</comment>
<feature type="binding site" evidence="10">
    <location>
        <position position="180"/>
    </location>
    <ligand>
        <name>substrate</name>
    </ligand>
</feature>
<dbReference type="EMBL" id="FUKI01000166">
    <property type="protein sequence ID" value="SJM96223.1"/>
    <property type="molecule type" value="Genomic_DNA"/>
</dbReference>
<dbReference type="FunFam" id="3.90.950.10:FF:000001">
    <property type="entry name" value="dITP/XTP pyrophosphatase"/>
    <property type="match status" value="1"/>
</dbReference>
<keyword evidence="13" id="KW-1185">Reference proteome</keyword>
<dbReference type="GO" id="GO:0036220">
    <property type="term" value="F:ITP diphosphatase activity"/>
    <property type="evidence" value="ECO:0007669"/>
    <property type="project" value="UniProtKB-UniRule"/>
</dbReference>
<keyword evidence="7 10" id="KW-0546">Nucleotide metabolism</keyword>
<evidence type="ECO:0000256" key="8">
    <source>
        <dbReference type="ARBA" id="ARBA00051875"/>
    </source>
</evidence>
<evidence type="ECO:0000256" key="10">
    <source>
        <dbReference type="HAMAP-Rule" id="MF_01405"/>
    </source>
</evidence>
<dbReference type="OrthoDB" id="9807456at2"/>
<dbReference type="SUPFAM" id="SSF52972">
    <property type="entry name" value="ITPase-like"/>
    <property type="match status" value="1"/>
</dbReference>
<dbReference type="GO" id="GO:0009117">
    <property type="term" value="P:nucleotide metabolic process"/>
    <property type="evidence" value="ECO:0007669"/>
    <property type="project" value="UniProtKB-KW"/>
</dbReference>
<dbReference type="Gene3D" id="3.90.950.10">
    <property type="match status" value="1"/>
</dbReference>
<evidence type="ECO:0000256" key="3">
    <source>
        <dbReference type="ARBA" id="ARBA00022723"/>
    </source>
</evidence>
<reference evidence="13" key="1">
    <citation type="submission" date="2017-02" db="EMBL/GenBank/DDBJ databases">
        <authorList>
            <person name="Daims H."/>
        </authorList>
    </citation>
    <scope>NUCLEOTIDE SEQUENCE [LARGE SCALE GENOMIC DNA]</scope>
</reference>
<evidence type="ECO:0000256" key="6">
    <source>
        <dbReference type="ARBA" id="ARBA00022842"/>
    </source>
</evidence>
<evidence type="ECO:0000256" key="5">
    <source>
        <dbReference type="ARBA" id="ARBA00022801"/>
    </source>
</evidence>
<feature type="binding site" evidence="10">
    <location>
        <begin position="157"/>
        <end position="160"/>
    </location>
    <ligand>
        <name>substrate</name>
    </ligand>
</feature>
<evidence type="ECO:0000256" key="1">
    <source>
        <dbReference type="ARBA" id="ARBA00008023"/>
    </source>
</evidence>
<feature type="binding site" evidence="10">
    <location>
        <begin position="13"/>
        <end position="18"/>
    </location>
    <ligand>
        <name>substrate</name>
    </ligand>
</feature>
<evidence type="ECO:0000256" key="11">
    <source>
        <dbReference type="RuleBase" id="RU003781"/>
    </source>
</evidence>
<comment type="similarity">
    <text evidence="1 10 11">Belongs to the HAM1 NTPase family.</text>
</comment>
<dbReference type="PANTHER" id="PTHR11067">
    <property type="entry name" value="INOSINE TRIPHOSPHATE PYROPHOSPHATASE/HAM1 PROTEIN"/>
    <property type="match status" value="1"/>
</dbReference>
<evidence type="ECO:0000256" key="2">
    <source>
        <dbReference type="ARBA" id="ARBA00011738"/>
    </source>
</evidence>
<dbReference type="InterPro" id="IPR029001">
    <property type="entry name" value="ITPase-like_fam"/>
</dbReference>
<feature type="active site" description="Proton acceptor" evidence="10">
    <location>
        <position position="72"/>
    </location>
</feature>
<name>A0A1R4HJ19_9GAMM</name>
<dbReference type="NCBIfam" id="TIGR00042">
    <property type="entry name" value="RdgB/HAM1 family non-canonical purine NTP pyrophosphatase"/>
    <property type="match status" value="1"/>
</dbReference>
<organism evidence="12 13">
    <name type="scientific">Crenothrix polyspora</name>
    <dbReference type="NCBI Taxonomy" id="360316"/>
    <lineage>
        <taxon>Bacteria</taxon>
        <taxon>Pseudomonadati</taxon>
        <taxon>Pseudomonadota</taxon>
        <taxon>Gammaproteobacteria</taxon>
        <taxon>Methylococcales</taxon>
        <taxon>Crenotrichaceae</taxon>
        <taxon>Crenothrix</taxon>
    </lineage>
</organism>
<keyword evidence="5 10" id="KW-0378">Hydrolase</keyword>
<keyword evidence="4 10" id="KW-0547">Nucleotide-binding</keyword>
<dbReference type="GO" id="GO:0046872">
    <property type="term" value="F:metal ion binding"/>
    <property type="evidence" value="ECO:0007669"/>
    <property type="project" value="UniProtKB-KW"/>
</dbReference>
<keyword evidence="3 10" id="KW-0479">Metal-binding</keyword>
<dbReference type="GO" id="GO:0036222">
    <property type="term" value="F:XTP diphosphatase activity"/>
    <property type="evidence" value="ECO:0007669"/>
    <property type="project" value="UniProtKB-UniRule"/>
</dbReference>
<protein>
    <recommendedName>
        <fullName evidence="10">dITP/XTP pyrophosphatase</fullName>
        <ecNumber evidence="10">3.6.1.66</ecNumber>
    </recommendedName>
    <alternativeName>
        <fullName evidence="10">Non-canonical purine NTP pyrophosphatase</fullName>
    </alternativeName>
    <alternativeName>
        <fullName evidence="10">Non-standard purine NTP pyrophosphatase</fullName>
    </alternativeName>
    <alternativeName>
        <fullName evidence="10">Nucleoside-triphosphate diphosphatase</fullName>
    </alternativeName>
    <alternativeName>
        <fullName evidence="10">Nucleoside-triphosphate pyrophosphatase</fullName>
        <shortName evidence="10">NTPase</shortName>
    </alternativeName>
</protein>
<dbReference type="EC" id="3.6.1.66" evidence="10"/>
<gene>
    <name evidence="12" type="primary">yggV</name>
    <name evidence="12" type="ORF">CRENPOLYSF1_860019</name>
</gene>
<dbReference type="Proteomes" id="UP000195667">
    <property type="component" value="Unassembled WGS sequence"/>
</dbReference>
<feature type="binding site" evidence="10">
    <location>
        <position position="72"/>
    </location>
    <ligand>
        <name>Mg(2+)</name>
        <dbReference type="ChEBI" id="CHEBI:18420"/>
    </ligand>
</feature>
<dbReference type="InterPro" id="IPR002637">
    <property type="entry name" value="RdgB/HAM1"/>
</dbReference>
<dbReference type="PANTHER" id="PTHR11067:SF9">
    <property type="entry name" value="INOSINE TRIPHOSPHATE PYROPHOSPHATASE"/>
    <property type="match status" value="1"/>
</dbReference>
<feature type="binding site" evidence="10">
    <location>
        <position position="43"/>
    </location>
    <ligand>
        <name>Mg(2+)</name>
        <dbReference type="ChEBI" id="CHEBI:18420"/>
    </ligand>
</feature>
<feature type="binding site" evidence="10">
    <location>
        <position position="73"/>
    </location>
    <ligand>
        <name>substrate</name>
    </ligand>
</feature>
<dbReference type="GO" id="GO:0035870">
    <property type="term" value="F:dITP diphosphatase activity"/>
    <property type="evidence" value="ECO:0007669"/>
    <property type="project" value="UniProtKB-UniRule"/>
</dbReference>
<dbReference type="Pfam" id="PF01725">
    <property type="entry name" value="Ham1p_like"/>
    <property type="match status" value="1"/>
</dbReference>
<comment type="function">
    <text evidence="10">Pyrophosphatase that catalyzes the hydrolysis of nucleoside triphosphates to their monophosphate derivatives, with a high preference for the non-canonical purine nucleotides XTP (xanthosine triphosphate), dITP (deoxyinosine triphosphate) and ITP. Seems to function as a house-cleaning enzyme that removes non-canonical purine nucleotides from the nucleotide pool, thus preventing their incorporation into DNA/RNA and avoiding chromosomal lesions.</text>
</comment>
<dbReference type="RefSeq" id="WP_087145118.1">
    <property type="nucleotide sequence ID" value="NZ_FUKI01000166.1"/>
</dbReference>
<evidence type="ECO:0000313" key="13">
    <source>
        <dbReference type="Proteomes" id="UP000195667"/>
    </source>
</evidence>
<keyword evidence="6 10" id="KW-0460">Magnesium</keyword>
<dbReference type="InterPro" id="IPR020922">
    <property type="entry name" value="dITP/XTP_pyrophosphatase"/>
</dbReference>
<evidence type="ECO:0000256" key="4">
    <source>
        <dbReference type="ARBA" id="ARBA00022741"/>
    </source>
</evidence>
<dbReference type="GO" id="GO:0000166">
    <property type="term" value="F:nucleotide binding"/>
    <property type="evidence" value="ECO:0007669"/>
    <property type="project" value="UniProtKB-KW"/>
</dbReference>
<dbReference type="GO" id="GO:0009146">
    <property type="term" value="P:purine nucleoside triphosphate catabolic process"/>
    <property type="evidence" value="ECO:0007669"/>
    <property type="project" value="UniProtKB-UniRule"/>
</dbReference>
<dbReference type="AlphaFoldDB" id="A0A1R4HJ19"/>
<sequence>MRFLTQQKIVLASGNRGKVAEFQALLRDCNIVPQSELGVVECEETGASFVENAILKARNAALQSGLPALADDSGLVVDVLDGAPGVISARYAGVGATDQDNINKLLRALGGVKDNQRTARFVCVLVYMRHADDPCPIIAQASWEGCIVDTALGENGFGYDSVFWVAEQQCTAAQLSPEIKNTLSHRRQALTMLITLLKNNRI</sequence>
<accession>A0A1R4HJ19</accession>
<comment type="cofactor">
    <cofactor evidence="10">
        <name>Mg(2+)</name>
        <dbReference type="ChEBI" id="CHEBI:18420"/>
    </cofactor>
    <text evidence="10">Binds 1 Mg(2+) ion per subunit.</text>
</comment>
<dbReference type="GO" id="GO:0017111">
    <property type="term" value="F:ribonucleoside triphosphate phosphatase activity"/>
    <property type="evidence" value="ECO:0007669"/>
    <property type="project" value="InterPro"/>
</dbReference>
<dbReference type="GO" id="GO:0005829">
    <property type="term" value="C:cytosol"/>
    <property type="evidence" value="ECO:0007669"/>
    <property type="project" value="TreeGrafter"/>
</dbReference>